<accession>A0ABQ9XAQ2</accession>
<evidence type="ECO:0000313" key="1">
    <source>
        <dbReference type="EMBL" id="KAK2949611.1"/>
    </source>
</evidence>
<dbReference type="Gene3D" id="2.60.120.920">
    <property type="match status" value="1"/>
</dbReference>
<reference evidence="1 2" key="1">
    <citation type="journal article" date="2022" name="bioRxiv">
        <title>Genomics of Preaxostyla Flagellates Illuminates Evolutionary Transitions and the Path Towards Mitochondrial Loss.</title>
        <authorList>
            <person name="Novak L.V.F."/>
            <person name="Treitli S.C."/>
            <person name="Pyrih J."/>
            <person name="Halakuc P."/>
            <person name="Pipaliya S.V."/>
            <person name="Vacek V."/>
            <person name="Brzon O."/>
            <person name="Soukal P."/>
            <person name="Eme L."/>
            <person name="Dacks J.B."/>
            <person name="Karnkowska A."/>
            <person name="Elias M."/>
            <person name="Hampl V."/>
        </authorList>
    </citation>
    <scope>NUCLEOTIDE SEQUENCE [LARGE SCALE GENOMIC DNA]</scope>
    <source>
        <strain evidence="1">NAU3</strain>
        <tissue evidence="1">Gut</tissue>
    </source>
</reference>
<comment type="caution">
    <text evidence="1">The sequence shown here is derived from an EMBL/GenBank/DDBJ whole genome shotgun (WGS) entry which is preliminary data.</text>
</comment>
<proteinExistence type="predicted"/>
<dbReference type="Proteomes" id="UP001281761">
    <property type="component" value="Unassembled WGS sequence"/>
</dbReference>
<protein>
    <recommendedName>
        <fullName evidence="3">SPRY domain-containing protein</fullName>
    </recommendedName>
</protein>
<keyword evidence="2" id="KW-1185">Reference proteome</keyword>
<gene>
    <name evidence="1" type="ORF">BLNAU_15471</name>
</gene>
<name>A0ABQ9XAQ2_9EUKA</name>
<organism evidence="1 2">
    <name type="scientific">Blattamonas nauphoetae</name>
    <dbReference type="NCBI Taxonomy" id="2049346"/>
    <lineage>
        <taxon>Eukaryota</taxon>
        <taxon>Metamonada</taxon>
        <taxon>Preaxostyla</taxon>
        <taxon>Oxymonadida</taxon>
        <taxon>Blattamonas</taxon>
    </lineage>
</organism>
<dbReference type="EMBL" id="JARBJD010000153">
    <property type="protein sequence ID" value="KAK2949611.1"/>
    <property type="molecule type" value="Genomic_DNA"/>
</dbReference>
<evidence type="ECO:0008006" key="3">
    <source>
        <dbReference type="Google" id="ProtNLM"/>
    </source>
</evidence>
<sequence>MITESTWPPELSIIPKDIGGVTIELSSLVTSLQGLTNEIDIIKCLQKIMSVLTLDPNKVETLDKTEALKILQSYTTFPATSQHSQHVRKFASDIISIISPPTKPELLFSFFSKEEVQFYERELMFQRNQLMFAGQVPMYAGMNDQYLMTPDIQAQLEGKGKKGKGKRRGLIPDATATFVVTPANSNSKIVLPPSEQPSTTADVGILDSPYTLYGEIPQRIPQDFKLVSTNPANSHIFERKGSVTKDQSHVMFIPSVTINKGIWFCECMFYTWGQKRVGIIDNSSDTFDEFPGQSSKSIGYAGSGFIEHNGRTQGNEIFEHQQRIGMQVNMDSNPRTLHFFLNGRQQPVYCVNIPPSIRFCSYMYRNESMVDMWLLDTLSAPIAKPKPDDIPIDWNRPTPA</sequence>
<dbReference type="InterPro" id="IPR043136">
    <property type="entry name" value="B30.2/SPRY_sf"/>
</dbReference>
<evidence type="ECO:0000313" key="2">
    <source>
        <dbReference type="Proteomes" id="UP001281761"/>
    </source>
</evidence>